<protein>
    <submittedName>
        <fullName evidence="1">Uncharacterized protein</fullName>
    </submittedName>
</protein>
<reference evidence="1 2" key="1">
    <citation type="submission" date="2015-12" db="EMBL/GenBank/DDBJ databases">
        <authorList>
            <person name="Shamseldin A."/>
            <person name="Moawad H."/>
            <person name="Abd El-Rahim W.M."/>
            <person name="Sadowsky M.J."/>
        </authorList>
    </citation>
    <scope>NUCLEOTIDE SEQUENCE [LARGE SCALE GENOMIC DNA]</scope>
    <source>
        <strain evidence="1 2">SM2</strain>
    </source>
</reference>
<dbReference type="Proteomes" id="UP000074119">
    <property type="component" value="Chromosome"/>
</dbReference>
<gene>
    <name evidence="1" type="ORF">AZF00_11770</name>
</gene>
<sequence length="79" mass="8977">MRLRLHYKAARAGGVMHSVQIIRRVILKGYNSGSLSAIRPIFLMIYLVLKPDYFPVCFCCHVGVDRAFQLILLSVLDLV</sequence>
<evidence type="ECO:0000313" key="2">
    <source>
        <dbReference type="Proteomes" id="UP000074119"/>
    </source>
</evidence>
<dbReference type="STRING" id="1470434.AZF00_11770"/>
<dbReference type="KEGG" id="zal:AZF00_11770"/>
<organism evidence="1 2">
    <name type="scientific">Zhongshania aliphaticivorans</name>
    <dbReference type="NCBI Taxonomy" id="1470434"/>
    <lineage>
        <taxon>Bacteria</taxon>
        <taxon>Pseudomonadati</taxon>
        <taxon>Pseudomonadota</taxon>
        <taxon>Gammaproteobacteria</taxon>
        <taxon>Cellvibrionales</taxon>
        <taxon>Spongiibacteraceae</taxon>
        <taxon>Zhongshania</taxon>
    </lineage>
</organism>
<name>A0A127M6U2_9GAMM</name>
<evidence type="ECO:0000313" key="1">
    <source>
        <dbReference type="EMBL" id="AMO68932.1"/>
    </source>
</evidence>
<dbReference type="AlphaFoldDB" id="A0A127M6U2"/>
<proteinExistence type="predicted"/>
<dbReference type="EMBL" id="CP014544">
    <property type="protein sequence ID" value="AMO68932.1"/>
    <property type="molecule type" value="Genomic_DNA"/>
</dbReference>
<accession>A0A127M6U2</accession>